<accession>A0A4Y7RWD9</accession>
<evidence type="ECO:0000256" key="1">
    <source>
        <dbReference type="SAM" id="Coils"/>
    </source>
</evidence>
<reference evidence="2 3" key="1">
    <citation type="journal article" date="2018" name="Environ. Microbiol.">
        <title>Novel energy conservation strategies and behaviour of Pelotomaculum schinkii driving syntrophic propionate catabolism.</title>
        <authorList>
            <person name="Hidalgo-Ahumada C.A.P."/>
            <person name="Nobu M.K."/>
            <person name="Narihiro T."/>
            <person name="Tamaki H."/>
            <person name="Liu W.T."/>
            <person name="Kamagata Y."/>
            <person name="Stams A.J.M."/>
            <person name="Imachi H."/>
            <person name="Sousa D.Z."/>
        </authorList>
    </citation>
    <scope>NUCLEOTIDE SEQUENCE [LARGE SCALE GENOMIC DNA]</scope>
    <source>
        <strain evidence="2 3">MGP</strain>
    </source>
</reference>
<keyword evidence="1" id="KW-0175">Coiled coil</keyword>
<dbReference type="OrthoDB" id="1719569at2"/>
<proteinExistence type="predicted"/>
<dbReference type="InterPro" id="IPR038087">
    <property type="entry name" value="RNAP_delta_N_dom_sf"/>
</dbReference>
<protein>
    <submittedName>
        <fullName evidence="2">Uncharacterized protein</fullName>
    </submittedName>
</protein>
<dbReference type="EMBL" id="QFFZ01000006">
    <property type="protein sequence ID" value="TEB12597.1"/>
    <property type="molecule type" value="Genomic_DNA"/>
</dbReference>
<organism evidence="2 3">
    <name type="scientific">Pelotomaculum propionicicum</name>
    <dbReference type="NCBI Taxonomy" id="258475"/>
    <lineage>
        <taxon>Bacteria</taxon>
        <taxon>Bacillati</taxon>
        <taxon>Bacillota</taxon>
        <taxon>Clostridia</taxon>
        <taxon>Eubacteriales</taxon>
        <taxon>Desulfotomaculaceae</taxon>
        <taxon>Pelotomaculum</taxon>
    </lineage>
</organism>
<gene>
    <name evidence="2" type="ORF">Pmgp_00928</name>
</gene>
<sequence length="465" mass="54485">MGGKLNSLTDVLKKTLFFFEALSVAELAPHVQRRMLKDYSLPQVEERVNLCLNQNPCFYKEKENWRLDLEGNKENDQFYSLLLKKGQALNLREILKNANSKKKKAKKILSEEACLISDGRFIQLDNGFWGLTEWEVETSHYSLKNLLIKAMKIHPGGLSIQQLHQLINSWRSTDLKTIEGVLKKLPYFEIAGDGVWSYNPTARVMYEDLLKKFLIIVGRQKSRWHYDRTRWRNMFETMQKNFQEAASGQREAAAALAEKMELAGQHEYLLTQMAEKDLLLSLRKREILRYREHLAKLEAKANSILYQCRLWVKRCKEYQAEAGRLKEILAKNQGNLEGLFTKIQNHKDRDRENKIKISELKELHSTKVAELQTEIVELKQKIERERVSSAVKERKLMDEISILSNDLKKSLQTEEEFKRSYLFAQQELAAAQEGYKRLERYMKNPLVALVLQICSFFSRYSKQPI</sequence>
<comment type="caution">
    <text evidence="2">The sequence shown here is derived from an EMBL/GenBank/DDBJ whole genome shotgun (WGS) entry which is preliminary data.</text>
</comment>
<dbReference type="Gene3D" id="1.10.10.1250">
    <property type="entry name" value="RNA polymerase, subunit delta, N-terminal domain"/>
    <property type="match status" value="1"/>
</dbReference>
<dbReference type="AlphaFoldDB" id="A0A4Y7RWD9"/>
<evidence type="ECO:0000313" key="2">
    <source>
        <dbReference type="EMBL" id="TEB12597.1"/>
    </source>
</evidence>
<evidence type="ECO:0000313" key="3">
    <source>
        <dbReference type="Proteomes" id="UP000297597"/>
    </source>
</evidence>
<feature type="coiled-coil region" evidence="1">
    <location>
        <begin position="361"/>
        <end position="388"/>
    </location>
</feature>
<keyword evidence="3" id="KW-1185">Reference proteome</keyword>
<dbReference type="Proteomes" id="UP000297597">
    <property type="component" value="Unassembled WGS sequence"/>
</dbReference>
<name>A0A4Y7RWD9_9FIRM</name>